<accession>A0ABY6HYS2</accession>
<keyword evidence="3" id="KW-1185">Reference proteome</keyword>
<dbReference type="SMART" id="SM00849">
    <property type="entry name" value="Lactamase_B"/>
    <property type="match status" value="1"/>
</dbReference>
<dbReference type="Proteomes" id="UP001208689">
    <property type="component" value="Chromosome"/>
</dbReference>
<sequence length="241" mass="27344">MDDSKAIEVNDGIYWVGFSDENAGFSNNPYLLIEGESVVLFDPGSRLPEHFEIVKKKIESVIPIEKITMIVVHHQDPDLCASIPLFEEIIGVNNFELIATMRTSLLLPYYGIRTEITTVEDGDILELDNGREIMFITSPYLHFAGAHVSYDMKTKTMFSSDIFAAFSADWNLYANENYTEAMRIFHEPYIAHKSAIDSFANKIKDIELKMICPQHGSVIKEESISRCMEALLSFEVGSWLI</sequence>
<dbReference type="SUPFAM" id="SSF56281">
    <property type="entry name" value="Metallo-hydrolase/oxidoreductase"/>
    <property type="match status" value="1"/>
</dbReference>
<dbReference type="InterPro" id="IPR036866">
    <property type="entry name" value="RibonucZ/Hydroxyglut_hydro"/>
</dbReference>
<dbReference type="Gene3D" id="3.60.15.10">
    <property type="entry name" value="Ribonuclease Z/Hydroxyacylglutathione hydrolase-like"/>
    <property type="match status" value="1"/>
</dbReference>
<dbReference type="PANTHER" id="PTHR43041">
    <property type="entry name" value="HYDROLASE, METALLO-BETA-LACTAMASE SUPERFAMILY"/>
    <property type="match status" value="1"/>
</dbReference>
<evidence type="ECO:0000259" key="1">
    <source>
        <dbReference type="SMART" id="SM00849"/>
    </source>
</evidence>
<gene>
    <name evidence="2" type="ORF">NEF87_004970</name>
</gene>
<dbReference type="PANTHER" id="PTHR43041:SF1">
    <property type="entry name" value="METALLO-BETA-LACTAMASE DOMAIN-CONTAINING PROTEIN"/>
    <property type="match status" value="1"/>
</dbReference>
<evidence type="ECO:0000313" key="2">
    <source>
        <dbReference type="EMBL" id="UYP48685.1"/>
    </source>
</evidence>
<reference evidence="2" key="1">
    <citation type="submission" date="2022-09" db="EMBL/GenBank/DDBJ databases">
        <title>Actin cytoskeleton and complex cell architecture in an #Asgard archaeon.</title>
        <authorList>
            <person name="Ponce Toledo R.I."/>
            <person name="Schleper C."/>
            <person name="Rodrigues Oliveira T."/>
            <person name="Wollweber F."/>
            <person name="Xu J."/>
            <person name="Rittmann S."/>
            <person name="Klingl A."/>
            <person name="Pilhofer M."/>
        </authorList>
    </citation>
    <scope>NUCLEOTIDE SEQUENCE</scope>
    <source>
        <strain evidence="2">B-35</strain>
    </source>
</reference>
<dbReference type="InterPro" id="IPR045761">
    <property type="entry name" value="ODP_dom"/>
</dbReference>
<organism evidence="2 3">
    <name type="scientific">Candidatus Lokiarchaeum ossiferum</name>
    <dbReference type="NCBI Taxonomy" id="2951803"/>
    <lineage>
        <taxon>Archaea</taxon>
        <taxon>Promethearchaeati</taxon>
        <taxon>Promethearchaeota</taxon>
        <taxon>Promethearchaeia</taxon>
        <taxon>Promethearchaeales</taxon>
        <taxon>Promethearchaeaceae</taxon>
        <taxon>Candidatus Lokiarchaeum</taxon>
    </lineage>
</organism>
<name>A0ABY6HYS2_9ARCH</name>
<dbReference type="CDD" id="cd07709">
    <property type="entry name" value="flavodiiron_proteins_MBL-fold"/>
    <property type="match status" value="1"/>
</dbReference>
<protein>
    <submittedName>
        <fullName evidence="2">Anaerobic nitric oxide reductase flavorubredoxin</fullName>
    </submittedName>
</protein>
<proteinExistence type="predicted"/>
<feature type="domain" description="Metallo-beta-lactamase" evidence="1">
    <location>
        <begin position="26"/>
        <end position="215"/>
    </location>
</feature>
<evidence type="ECO:0000313" key="3">
    <source>
        <dbReference type="Proteomes" id="UP001208689"/>
    </source>
</evidence>
<dbReference type="EMBL" id="CP104013">
    <property type="protein sequence ID" value="UYP48685.1"/>
    <property type="molecule type" value="Genomic_DNA"/>
</dbReference>
<dbReference type="InterPro" id="IPR001279">
    <property type="entry name" value="Metallo-B-lactamas"/>
</dbReference>
<dbReference type="Pfam" id="PF19583">
    <property type="entry name" value="ODP"/>
    <property type="match status" value="1"/>
</dbReference>